<protein>
    <recommendedName>
        <fullName evidence="4">C2H2-type domain-containing protein</fullName>
    </recommendedName>
</protein>
<evidence type="ECO:0000313" key="3">
    <source>
        <dbReference type="Proteomes" id="UP001221142"/>
    </source>
</evidence>
<feature type="compositionally biased region" description="Polar residues" evidence="1">
    <location>
        <begin position="1"/>
        <end position="18"/>
    </location>
</feature>
<sequence>MSMPPSTSIPDTVSSPGGSQLPDIQDVYDRNDRSLILGFPWSEASSATDLDDPFLCQGHGPKDVCDCSVRRAPEDVSNEYDSDSESDDFDAANDPETPVRSRATRAFGSADSDVLDFHRGSVDVFERPSANPQVSPVQLPPLCGDLGEDSEDELEDDEKGEAVGPSQDELDAAELMLTLKDYFGDSQPISSESSSVVAVPVIPSVPSEAAGSAPRKTKGKNKALQPLSSNDVAKRVVTRSAGKKRLHSACVAEEATEVEERKLWFEDPVNQDLCVASSSLKDSNSYANAPHSVRAVVRLLAAELNVAPCPDGEHHPSLSLDLLTPDVVYPFICPFPSCDVLIAPVRRVSEAHFKDAHWETDVDKPTLVDGNTKMSCPVVECNTSTQMKTMGRHLLNKHSTGQHADKQAEPALFRCKICRDSEKAEFCGLAAYEAHVRVCADAVDLVLLGRGPVKAKKQRVN</sequence>
<name>A0AAD7FW84_9AGAR</name>
<feature type="region of interest" description="Disordered" evidence="1">
    <location>
        <begin position="1"/>
        <end position="25"/>
    </location>
</feature>
<dbReference type="Proteomes" id="UP001221142">
    <property type="component" value="Unassembled WGS sequence"/>
</dbReference>
<feature type="compositionally biased region" description="Acidic residues" evidence="1">
    <location>
        <begin position="146"/>
        <end position="159"/>
    </location>
</feature>
<keyword evidence="3" id="KW-1185">Reference proteome</keyword>
<dbReference type="EMBL" id="JARKIF010000004">
    <property type="protein sequence ID" value="KAJ7641029.1"/>
    <property type="molecule type" value="Genomic_DNA"/>
</dbReference>
<feature type="region of interest" description="Disordered" evidence="1">
    <location>
        <begin position="206"/>
        <end position="230"/>
    </location>
</feature>
<proteinExistence type="predicted"/>
<evidence type="ECO:0008006" key="4">
    <source>
        <dbReference type="Google" id="ProtNLM"/>
    </source>
</evidence>
<gene>
    <name evidence="2" type="ORF">FB45DRAFT_862295</name>
</gene>
<reference evidence="2" key="1">
    <citation type="submission" date="2023-03" db="EMBL/GenBank/DDBJ databases">
        <title>Massive genome expansion in bonnet fungi (Mycena s.s.) driven by repeated elements and novel gene families across ecological guilds.</title>
        <authorList>
            <consortium name="Lawrence Berkeley National Laboratory"/>
            <person name="Harder C.B."/>
            <person name="Miyauchi S."/>
            <person name="Viragh M."/>
            <person name="Kuo A."/>
            <person name="Thoen E."/>
            <person name="Andreopoulos B."/>
            <person name="Lu D."/>
            <person name="Skrede I."/>
            <person name="Drula E."/>
            <person name="Henrissat B."/>
            <person name="Morin E."/>
            <person name="Kohler A."/>
            <person name="Barry K."/>
            <person name="LaButti K."/>
            <person name="Morin E."/>
            <person name="Salamov A."/>
            <person name="Lipzen A."/>
            <person name="Mereny Z."/>
            <person name="Hegedus B."/>
            <person name="Baldrian P."/>
            <person name="Stursova M."/>
            <person name="Weitz H."/>
            <person name="Taylor A."/>
            <person name="Grigoriev I.V."/>
            <person name="Nagy L.G."/>
            <person name="Martin F."/>
            <person name="Kauserud H."/>
        </authorList>
    </citation>
    <scope>NUCLEOTIDE SEQUENCE</scope>
    <source>
        <strain evidence="2">9284</strain>
    </source>
</reference>
<accession>A0AAD7FW84</accession>
<feature type="compositionally biased region" description="Acidic residues" evidence="1">
    <location>
        <begin position="76"/>
        <end position="93"/>
    </location>
</feature>
<organism evidence="2 3">
    <name type="scientific">Roridomyces roridus</name>
    <dbReference type="NCBI Taxonomy" id="1738132"/>
    <lineage>
        <taxon>Eukaryota</taxon>
        <taxon>Fungi</taxon>
        <taxon>Dikarya</taxon>
        <taxon>Basidiomycota</taxon>
        <taxon>Agaricomycotina</taxon>
        <taxon>Agaricomycetes</taxon>
        <taxon>Agaricomycetidae</taxon>
        <taxon>Agaricales</taxon>
        <taxon>Marasmiineae</taxon>
        <taxon>Mycenaceae</taxon>
        <taxon>Roridomyces</taxon>
    </lineage>
</organism>
<evidence type="ECO:0000313" key="2">
    <source>
        <dbReference type="EMBL" id="KAJ7641029.1"/>
    </source>
</evidence>
<feature type="region of interest" description="Disordered" evidence="1">
    <location>
        <begin position="126"/>
        <end position="167"/>
    </location>
</feature>
<comment type="caution">
    <text evidence="2">The sequence shown here is derived from an EMBL/GenBank/DDBJ whole genome shotgun (WGS) entry which is preliminary data.</text>
</comment>
<evidence type="ECO:0000256" key="1">
    <source>
        <dbReference type="SAM" id="MobiDB-lite"/>
    </source>
</evidence>
<dbReference type="AlphaFoldDB" id="A0AAD7FW84"/>
<feature type="region of interest" description="Disordered" evidence="1">
    <location>
        <begin position="75"/>
        <end position="105"/>
    </location>
</feature>